<name>A0A1M7QTV9_9ACTN</name>
<feature type="transmembrane region" description="Helical" evidence="1">
    <location>
        <begin position="24"/>
        <end position="44"/>
    </location>
</feature>
<feature type="domain" description="DUF1206" evidence="2">
    <location>
        <begin position="112"/>
        <end position="176"/>
    </location>
</feature>
<organism evidence="3 4">
    <name type="scientific">Cryptosporangium aurantiacum</name>
    <dbReference type="NCBI Taxonomy" id="134849"/>
    <lineage>
        <taxon>Bacteria</taxon>
        <taxon>Bacillati</taxon>
        <taxon>Actinomycetota</taxon>
        <taxon>Actinomycetes</taxon>
        <taxon>Cryptosporangiales</taxon>
        <taxon>Cryptosporangiaceae</taxon>
        <taxon>Cryptosporangium</taxon>
    </lineage>
</organism>
<dbReference type="OrthoDB" id="4552598at2"/>
<dbReference type="AlphaFoldDB" id="A0A1M7QTV9"/>
<dbReference type="InterPro" id="IPR009597">
    <property type="entry name" value="DUF1206"/>
</dbReference>
<keyword evidence="1" id="KW-1133">Transmembrane helix</keyword>
<dbReference type="STRING" id="134849.SAMN05443668_105366"/>
<feature type="transmembrane region" description="Helical" evidence="1">
    <location>
        <begin position="150"/>
        <end position="171"/>
    </location>
</feature>
<dbReference type="Proteomes" id="UP000184440">
    <property type="component" value="Unassembled WGS sequence"/>
</dbReference>
<dbReference type="RefSeq" id="WP_073258938.1">
    <property type="nucleotide sequence ID" value="NZ_FRCS01000005.1"/>
</dbReference>
<feature type="transmembrane region" description="Helical" evidence="1">
    <location>
        <begin position="112"/>
        <end position="130"/>
    </location>
</feature>
<evidence type="ECO:0000256" key="1">
    <source>
        <dbReference type="SAM" id="Phobius"/>
    </source>
</evidence>
<accession>A0A1M7QTV9</accession>
<protein>
    <recommendedName>
        <fullName evidence="2">DUF1206 domain-containing protein</fullName>
    </recommendedName>
</protein>
<feature type="transmembrane region" description="Helical" evidence="1">
    <location>
        <begin position="73"/>
        <end position="91"/>
    </location>
</feature>
<keyword evidence="1" id="KW-0812">Transmembrane</keyword>
<gene>
    <name evidence="3" type="ORF">SAMN05443668_105366</name>
</gene>
<evidence type="ECO:0000259" key="2">
    <source>
        <dbReference type="Pfam" id="PF06724"/>
    </source>
</evidence>
<sequence length="273" mass="28919">MTSTVSGASNTARRAARSDTITRIGRVGLIAYGVVNLLIAFLAIKVATGESGGEEANKNGALSQVAETPFGQALLWIITIGLVALTVWQIAEAIWGHASAGDRRTIKRLTSAGEAALFGFLAFTAGKFAMGTPQHGSKTESLTGKLLEQPFGRALVVVLGLAIIGIAAFVVRRGWAKRFRDDLDLSHADARARRTAERLGQVGYMAVGVAYGVVGALVVTAAVTFDKEKASGLDGAMKTISDQPYGALLLWLVALGFICYGVYCFFDARYRKS</sequence>
<feature type="domain" description="DUF1206" evidence="2">
    <location>
        <begin position="202"/>
        <end position="271"/>
    </location>
</feature>
<keyword evidence="1" id="KW-0472">Membrane</keyword>
<feature type="domain" description="DUF1206" evidence="2">
    <location>
        <begin position="27"/>
        <end position="96"/>
    </location>
</feature>
<reference evidence="3 4" key="1">
    <citation type="submission" date="2016-11" db="EMBL/GenBank/DDBJ databases">
        <authorList>
            <person name="Jaros S."/>
            <person name="Januszkiewicz K."/>
            <person name="Wedrychowicz H."/>
        </authorList>
    </citation>
    <scope>NUCLEOTIDE SEQUENCE [LARGE SCALE GENOMIC DNA]</scope>
    <source>
        <strain evidence="3 4">DSM 46144</strain>
    </source>
</reference>
<dbReference type="Pfam" id="PF06724">
    <property type="entry name" value="DUF1206"/>
    <property type="match status" value="3"/>
</dbReference>
<dbReference type="EMBL" id="FRCS01000005">
    <property type="protein sequence ID" value="SHN35205.1"/>
    <property type="molecule type" value="Genomic_DNA"/>
</dbReference>
<feature type="transmembrane region" description="Helical" evidence="1">
    <location>
        <begin position="245"/>
        <end position="266"/>
    </location>
</feature>
<evidence type="ECO:0000313" key="3">
    <source>
        <dbReference type="EMBL" id="SHN35205.1"/>
    </source>
</evidence>
<feature type="transmembrane region" description="Helical" evidence="1">
    <location>
        <begin position="202"/>
        <end position="225"/>
    </location>
</feature>
<proteinExistence type="predicted"/>
<keyword evidence="4" id="KW-1185">Reference proteome</keyword>
<evidence type="ECO:0000313" key="4">
    <source>
        <dbReference type="Proteomes" id="UP000184440"/>
    </source>
</evidence>